<dbReference type="GO" id="GO:0000974">
    <property type="term" value="C:Prp19 complex"/>
    <property type="evidence" value="ECO:0007669"/>
    <property type="project" value="EnsemblFungi"/>
</dbReference>
<dbReference type="EMBL" id="KB932984">
    <property type="protein sequence ID" value="EOO01675.1"/>
    <property type="molecule type" value="Genomic_DNA"/>
</dbReference>
<dbReference type="eggNOG" id="KOG3869">
    <property type="taxonomic scope" value="Eukaryota"/>
</dbReference>
<dbReference type="GeneID" id="19323168"/>
<feature type="domain" description="CBF1-interacting co-repressor CIR N-terminal" evidence="10">
    <location>
        <begin position="11"/>
        <end position="47"/>
    </location>
</feature>
<evidence type="ECO:0000256" key="9">
    <source>
        <dbReference type="SAM" id="MobiDB-lite"/>
    </source>
</evidence>
<dbReference type="OrthoDB" id="21123at2759"/>
<dbReference type="Pfam" id="PF12542">
    <property type="entry name" value="CWC25"/>
    <property type="match status" value="1"/>
</dbReference>
<comment type="similarity">
    <text evidence="2">Belongs to the CWC25 family.</text>
</comment>
<protein>
    <submittedName>
        <fullName evidence="11">Putative pre-mrna-splicing factor cwc25 protein</fullName>
    </submittedName>
</protein>
<evidence type="ECO:0000256" key="3">
    <source>
        <dbReference type="ARBA" id="ARBA00022664"/>
    </source>
</evidence>
<evidence type="ECO:0000256" key="1">
    <source>
        <dbReference type="ARBA" id="ARBA00004123"/>
    </source>
</evidence>
<dbReference type="Proteomes" id="UP000014074">
    <property type="component" value="Unassembled WGS sequence"/>
</dbReference>
<reference evidence="12" key="1">
    <citation type="journal article" date="2013" name="Genome Announc.">
        <title>Draft genome sequence of the ascomycete Phaeoacremonium aleophilum strain UCR-PA7, a causal agent of the esca disease complex in grapevines.</title>
        <authorList>
            <person name="Blanco-Ulate B."/>
            <person name="Rolshausen P."/>
            <person name="Cantu D."/>
        </authorList>
    </citation>
    <scope>NUCLEOTIDE SEQUENCE [LARGE SCALE GENOMIC DNA]</scope>
    <source>
        <strain evidence="12">UCR-PA7</strain>
    </source>
</reference>
<feature type="compositionally biased region" description="Basic and acidic residues" evidence="9">
    <location>
        <begin position="240"/>
        <end position="262"/>
    </location>
</feature>
<evidence type="ECO:0000256" key="8">
    <source>
        <dbReference type="SAM" id="Coils"/>
    </source>
</evidence>
<accession>R8BQV8</accession>
<evidence type="ECO:0000256" key="7">
    <source>
        <dbReference type="ARBA" id="ARBA00023242"/>
    </source>
</evidence>
<feature type="region of interest" description="Disordered" evidence="9">
    <location>
        <begin position="164"/>
        <end position="262"/>
    </location>
</feature>
<keyword evidence="6" id="KW-0508">mRNA splicing</keyword>
<dbReference type="Pfam" id="PF10197">
    <property type="entry name" value="Cir_N"/>
    <property type="match status" value="1"/>
</dbReference>
<comment type="subcellular location">
    <subcellularLocation>
        <location evidence="1">Nucleus</location>
    </subcellularLocation>
</comment>
<dbReference type="AlphaFoldDB" id="R8BQV8"/>
<keyword evidence="5 8" id="KW-0175">Coiled coil</keyword>
<evidence type="ECO:0000256" key="4">
    <source>
        <dbReference type="ARBA" id="ARBA00022728"/>
    </source>
</evidence>
<evidence type="ECO:0000259" key="10">
    <source>
        <dbReference type="SMART" id="SM01083"/>
    </source>
</evidence>
<evidence type="ECO:0000256" key="5">
    <source>
        <dbReference type="ARBA" id="ARBA00023054"/>
    </source>
</evidence>
<dbReference type="InterPro" id="IPR019339">
    <property type="entry name" value="CIR_N_dom"/>
</dbReference>
<evidence type="ECO:0000256" key="2">
    <source>
        <dbReference type="ARBA" id="ARBA00006695"/>
    </source>
</evidence>
<feature type="compositionally biased region" description="Basic and acidic residues" evidence="9">
    <location>
        <begin position="196"/>
        <end position="233"/>
    </location>
</feature>
<dbReference type="RefSeq" id="XP_007913617.1">
    <property type="nucleotide sequence ID" value="XM_007915426.1"/>
</dbReference>
<evidence type="ECO:0000256" key="6">
    <source>
        <dbReference type="ARBA" id="ARBA00023187"/>
    </source>
</evidence>
<dbReference type="PANTHER" id="PTHR16196">
    <property type="entry name" value="CELL CYCLE CONTROL PROTEIN CWF25"/>
    <property type="match status" value="1"/>
</dbReference>
<dbReference type="GO" id="GO:0000398">
    <property type="term" value="P:mRNA splicing, via spliceosome"/>
    <property type="evidence" value="ECO:0007669"/>
    <property type="project" value="TreeGrafter"/>
</dbReference>
<dbReference type="PANTHER" id="PTHR16196:SF0">
    <property type="entry name" value="PRE-MRNA-SPLICING FACTOR CWC25 HOMOLOG"/>
    <property type="match status" value="1"/>
</dbReference>
<dbReference type="GO" id="GO:0005684">
    <property type="term" value="C:U2-type spliceosomal complex"/>
    <property type="evidence" value="ECO:0007669"/>
    <property type="project" value="EnsemblFungi"/>
</dbReference>
<gene>
    <name evidence="11" type="ORF">UCRPA7_2875</name>
</gene>
<dbReference type="SMART" id="SM01083">
    <property type="entry name" value="Cir_N"/>
    <property type="match status" value="1"/>
</dbReference>
<keyword evidence="3" id="KW-0507">mRNA processing</keyword>
<organism evidence="11 12">
    <name type="scientific">Phaeoacremonium minimum (strain UCR-PA7)</name>
    <name type="common">Esca disease fungus</name>
    <name type="synonym">Togninia minima</name>
    <dbReference type="NCBI Taxonomy" id="1286976"/>
    <lineage>
        <taxon>Eukaryota</taxon>
        <taxon>Fungi</taxon>
        <taxon>Dikarya</taxon>
        <taxon>Ascomycota</taxon>
        <taxon>Pezizomycotina</taxon>
        <taxon>Sordariomycetes</taxon>
        <taxon>Sordariomycetidae</taxon>
        <taxon>Togniniales</taxon>
        <taxon>Togniniaceae</taxon>
        <taxon>Phaeoacremonium</taxon>
    </lineage>
</organism>
<evidence type="ECO:0000313" key="12">
    <source>
        <dbReference type="Proteomes" id="UP000014074"/>
    </source>
</evidence>
<name>R8BQV8_PHAM7</name>
<dbReference type="KEGG" id="tmn:UCRPA7_2875"/>
<feature type="compositionally biased region" description="Basic and acidic residues" evidence="9">
    <location>
        <begin position="172"/>
        <end position="183"/>
    </location>
</feature>
<keyword evidence="7" id="KW-0539">Nucleus</keyword>
<dbReference type="HOGENOM" id="CLU_025093_2_0_1"/>
<proteinExistence type="inferred from homology"/>
<dbReference type="InterPro" id="IPR022209">
    <property type="entry name" value="CWC25"/>
</dbReference>
<dbReference type="InterPro" id="IPR051376">
    <property type="entry name" value="CWC25_splicing_factor"/>
</dbReference>
<evidence type="ECO:0000313" key="11">
    <source>
        <dbReference type="EMBL" id="EOO01675.1"/>
    </source>
</evidence>
<feature type="coiled-coil region" evidence="8">
    <location>
        <begin position="27"/>
        <end position="59"/>
    </location>
</feature>
<sequence>MGGTDLNLKKSWHPKILANQRRVHDAEVSALEERKKTEARLQEIKAERAQEEIQRQLEAAGGKKRIDRVDWMYQGPTDGQVGDAYGNEAYLLGKRRIDNIIRGDETKNLQKQPGPDGLAPVQNVLSTRDTATKIREDPLLAIKKQEQSAYEALLNDPIKRRQLLANGSRNGSDSKNDEEERARKLAAMQDAASNLDEARESRLAALAAKERAERDADDRAREKASKYGDDRAFAKNLHRSVGEKSLADRVGRGRQNLQRDDD</sequence>
<keyword evidence="4" id="KW-0747">Spliceosome</keyword>
<keyword evidence="12" id="KW-1185">Reference proteome</keyword>